<evidence type="ECO:0000256" key="5">
    <source>
        <dbReference type="ARBA" id="ARBA00023027"/>
    </source>
</evidence>
<keyword evidence="7" id="KW-0963">Cytoplasm</keyword>
<dbReference type="PRINTS" id="PR00086">
    <property type="entry name" value="LLDHDRGNASE"/>
</dbReference>
<feature type="active site" description="Proton acceptor" evidence="7 8">
    <location>
        <position position="173"/>
    </location>
</feature>
<feature type="binding site" evidence="7">
    <location>
        <position position="141"/>
    </location>
    <ligand>
        <name>NAD(+)</name>
        <dbReference type="ChEBI" id="CHEBI:57540"/>
    </ligand>
</feature>
<dbReference type="AlphaFoldDB" id="A0A173ZA50"/>
<dbReference type="InterPro" id="IPR036291">
    <property type="entry name" value="NAD(P)-bd_dom_sf"/>
</dbReference>
<feature type="binding site" evidence="7">
    <location>
        <begin position="118"/>
        <end position="121"/>
    </location>
    <ligand>
        <name>substrate</name>
    </ligand>
</feature>
<dbReference type="PANTHER" id="PTHR43128:SF16">
    <property type="entry name" value="L-LACTATE DEHYDROGENASE"/>
    <property type="match status" value="1"/>
</dbReference>
<comment type="caution">
    <text evidence="7">Lacks conserved residue(s) required for the propagation of feature annotation.</text>
</comment>
<dbReference type="InterPro" id="IPR001557">
    <property type="entry name" value="L-lactate/malate_DH"/>
</dbReference>
<comment type="subcellular location">
    <subcellularLocation>
        <location evidence="7">Cytoplasm</location>
    </subcellularLocation>
</comment>
<gene>
    <name evidence="7 12" type="primary">ldh</name>
    <name evidence="12" type="ORF">ERS852471_00411</name>
</gene>
<evidence type="ECO:0000256" key="7">
    <source>
        <dbReference type="HAMAP-Rule" id="MF_00488"/>
    </source>
</evidence>
<comment type="pathway">
    <text evidence="1 7">Fermentation; pyruvate fermentation to lactate; (S)-lactate from pyruvate: step 1/1.</text>
</comment>
<evidence type="ECO:0000256" key="8">
    <source>
        <dbReference type="PIRSR" id="PIRSR000102-1"/>
    </source>
</evidence>
<dbReference type="UniPathway" id="UPA00554">
    <property type="reaction ID" value="UER00611"/>
</dbReference>
<feature type="binding site" evidence="7 9">
    <location>
        <position position="33"/>
    </location>
    <ligand>
        <name>NAD(+)</name>
        <dbReference type="ChEBI" id="CHEBI:57540"/>
    </ligand>
</feature>
<evidence type="ECO:0000256" key="1">
    <source>
        <dbReference type="ARBA" id="ARBA00004843"/>
    </source>
</evidence>
<dbReference type="SUPFAM" id="SSF51735">
    <property type="entry name" value="NAD(P)-binding Rossmann-fold domains"/>
    <property type="match status" value="1"/>
</dbReference>
<dbReference type="NCBIfam" id="NF000824">
    <property type="entry name" value="PRK00066.1"/>
    <property type="match status" value="1"/>
</dbReference>
<reference evidence="12 13" key="1">
    <citation type="submission" date="2015-09" db="EMBL/GenBank/DDBJ databases">
        <authorList>
            <consortium name="Pathogen Informatics"/>
        </authorList>
    </citation>
    <scope>NUCLEOTIDE SEQUENCE [LARGE SCALE GENOMIC DNA]</scope>
    <source>
        <strain evidence="12 13">2789STDY5834856</strain>
    </source>
</reference>
<dbReference type="CDD" id="cd05292">
    <property type="entry name" value="LDH_2"/>
    <property type="match status" value="1"/>
</dbReference>
<keyword evidence="5 7" id="KW-0520">NAD</keyword>
<dbReference type="FunFam" id="3.40.50.720:FF:000018">
    <property type="entry name" value="Malate dehydrogenase"/>
    <property type="match status" value="1"/>
</dbReference>
<sequence length="312" mass="34127">MSKISIIGAGSIGATTAFALLQKGIAREIVINDINQEKALGEVMDLMHGSSLCKPCNVTLGTIEDTKDSDVVIITAGLNQKPGETRLDLVDKNYGIFKDFIPKIAKASPNAILLVVSNPVDILAYMTYKLSGFPKERVIGSGTVLDTARLRSLLGKYFEIDGRTIDGFVMGEHGDSEFVPWSSLRVGTIPVKSFSEQNSIEWDCETEKVISEDVKNCAYEVINRKGATAFAVAVALVRIVEALLRDEKTILTVSTLLNDYCGVSDTYLSVPTIVGKNGVEKVLKVDFSDEEKEKFTSSARIMREYIDRINGK</sequence>
<comment type="function">
    <text evidence="7">Catalyzes the conversion of lactate to pyruvate.</text>
</comment>
<evidence type="ECO:0000259" key="10">
    <source>
        <dbReference type="Pfam" id="PF00056"/>
    </source>
</evidence>
<dbReference type="InterPro" id="IPR011304">
    <property type="entry name" value="L-lactate_DH"/>
</dbReference>
<dbReference type="GO" id="GO:0006089">
    <property type="term" value="P:lactate metabolic process"/>
    <property type="evidence" value="ECO:0007669"/>
    <property type="project" value="TreeGrafter"/>
</dbReference>
<evidence type="ECO:0000256" key="3">
    <source>
        <dbReference type="ARBA" id="ARBA00012967"/>
    </source>
</evidence>
<dbReference type="HAMAP" id="MF_00488">
    <property type="entry name" value="Lactate_dehydrog"/>
    <property type="match status" value="1"/>
</dbReference>
<feature type="binding site" evidence="7">
    <location>
        <position position="228"/>
    </location>
    <ligand>
        <name>substrate</name>
    </ligand>
</feature>
<dbReference type="InterPro" id="IPR018177">
    <property type="entry name" value="L-lactate_DH_AS"/>
</dbReference>
<dbReference type="InterPro" id="IPR001236">
    <property type="entry name" value="Lactate/malate_DH_N"/>
</dbReference>
<feature type="modified residue" description="Phosphotyrosine" evidence="7">
    <location>
        <position position="219"/>
    </location>
</feature>
<feature type="binding site" evidence="9">
    <location>
        <begin position="8"/>
        <end position="13"/>
    </location>
    <ligand>
        <name>NAD(+)</name>
        <dbReference type="ChEBI" id="CHEBI:57540"/>
    </ligand>
</feature>
<name>A0A173ZA50_9CLOT</name>
<evidence type="ECO:0000259" key="11">
    <source>
        <dbReference type="Pfam" id="PF02866"/>
    </source>
</evidence>
<dbReference type="OrthoDB" id="9802969at2"/>
<comment type="similarity">
    <text evidence="2 7">Belongs to the LDH/MDH superfamily. LDH family.</text>
</comment>
<dbReference type="Gene3D" id="3.90.110.10">
    <property type="entry name" value="Lactate dehydrogenase/glycoside hydrolase, family 4, C-terminal"/>
    <property type="match status" value="1"/>
</dbReference>
<accession>A0A173ZA50</accession>
<dbReference type="RefSeq" id="WP_055263415.1">
    <property type="nucleotide sequence ID" value="NZ_CABIXQ010000002.1"/>
</dbReference>
<dbReference type="Pfam" id="PF00056">
    <property type="entry name" value="Ldh_1_N"/>
    <property type="match status" value="1"/>
</dbReference>
<protein>
    <recommendedName>
        <fullName evidence="3 7">L-lactate dehydrogenase</fullName>
        <shortName evidence="7">L-LDH</shortName>
        <ecNumber evidence="3 7">1.1.1.27</ecNumber>
    </recommendedName>
</protein>
<feature type="binding site" evidence="7">
    <location>
        <position position="38"/>
    </location>
    <ligand>
        <name>NAD(+)</name>
        <dbReference type="ChEBI" id="CHEBI:57540"/>
    </ligand>
</feature>
<comment type="catalytic activity">
    <reaction evidence="6 7">
        <text>(S)-lactate + NAD(+) = pyruvate + NADH + H(+)</text>
        <dbReference type="Rhea" id="RHEA:23444"/>
        <dbReference type="ChEBI" id="CHEBI:15361"/>
        <dbReference type="ChEBI" id="CHEBI:15378"/>
        <dbReference type="ChEBI" id="CHEBI:16651"/>
        <dbReference type="ChEBI" id="CHEBI:57540"/>
        <dbReference type="ChEBI" id="CHEBI:57945"/>
        <dbReference type="EC" id="1.1.1.27"/>
    </reaction>
</comment>
<evidence type="ECO:0000313" key="12">
    <source>
        <dbReference type="EMBL" id="CUN72519.1"/>
    </source>
</evidence>
<dbReference type="PANTHER" id="PTHR43128">
    <property type="entry name" value="L-2-HYDROXYCARBOXYLATE DEHYDROGENASE (NAD(P)(+))"/>
    <property type="match status" value="1"/>
</dbReference>
<dbReference type="InterPro" id="IPR022383">
    <property type="entry name" value="Lactate/malate_DH_C"/>
</dbReference>
<comment type="subunit">
    <text evidence="7">Homotetramer.</text>
</comment>
<dbReference type="Pfam" id="PF02866">
    <property type="entry name" value="Ldh_1_C"/>
    <property type="match status" value="1"/>
</dbReference>
<dbReference type="SUPFAM" id="SSF56327">
    <property type="entry name" value="LDH C-terminal domain-like"/>
    <property type="match status" value="1"/>
</dbReference>
<dbReference type="InterPro" id="IPR015955">
    <property type="entry name" value="Lactate_DH/Glyco_Ohase_4_C"/>
</dbReference>
<dbReference type="GO" id="GO:0006096">
    <property type="term" value="P:glycolytic process"/>
    <property type="evidence" value="ECO:0007669"/>
    <property type="project" value="UniProtKB-UniRule"/>
</dbReference>
<evidence type="ECO:0000313" key="13">
    <source>
        <dbReference type="Proteomes" id="UP000095594"/>
    </source>
</evidence>
<dbReference type="EC" id="1.1.1.27" evidence="3 7"/>
<feature type="binding site" evidence="7">
    <location>
        <position position="80"/>
    </location>
    <ligand>
        <name>substrate</name>
    </ligand>
</feature>
<dbReference type="EMBL" id="CYZX01000002">
    <property type="protein sequence ID" value="CUN72519.1"/>
    <property type="molecule type" value="Genomic_DNA"/>
</dbReference>
<dbReference type="Gene3D" id="3.40.50.720">
    <property type="entry name" value="NAD(P)-binding Rossmann-like Domain"/>
    <property type="match status" value="1"/>
</dbReference>
<dbReference type="PROSITE" id="PS00064">
    <property type="entry name" value="L_LDH"/>
    <property type="match status" value="1"/>
</dbReference>
<feature type="binding site" evidence="7">
    <location>
        <begin position="146"/>
        <end position="149"/>
    </location>
    <ligand>
        <name>substrate</name>
    </ligand>
</feature>
<dbReference type="NCBIfam" id="NF004863">
    <property type="entry name" value="PRK06223.1"/>
    <property type="match status" value="1"/>
</dbReference>
<feature type="domain" description="Lactate/malate dehydrogenase N-terminal" evidence="10">
    <location>
        <begin position="3"/>
        <end position="140"/>
    </location>
</feature>
<dbReference type="PIRSF" id="PIRSF000102">
    <property type="entry name" value="Lac_mal_DH"/>
    <property type="match status" value="1"/>
</dbReference>
<feature type="domain" description="Lactate/malate dehydrogenase C-terminal" evidence="11">
    <location>
        <begin position="143"/>
        <end position="308"/>
    </location>
</feature>
<feature type="binding site" evidence="9">
    <location>
        <position position="93"/>
    </location>
    <ligand>
        <name>NAD(+)</name>
        <dbReference type="ChEBI" id="CHEBI:57540"/>
    </ligand>
</feature>
<organism evidence="12 13">
    <name type="scientific">Clostridium disporicum</name>
    <dbReference type="NCBI Taxonomy" id="84024"/>
    <lineage>
        <taxon>Bacteria</taxon>
        <taxon>Bacillati</taxon>
        <taxon>Bacillota</taxon>
        <taxon>Clostridia</taxon>
        <taxon>Eubacteriales</taxon>
        <taxon>Clostridiaceae</taxon>
        <taxon>Clostridium</taxon>
    </lineage>
</organism>
<evidence type="ECO:0000256" key="9">
    <source>
        <dbReference type="PIRSR" id="PIRSR000102-3"/>
    </source>
</evidence>
<proteinExistence type="inferred from homology"/>
<dbReference type="NCBIfam" id="TIGR01771">
    <property type="entry name" value="L-LDH-NAD"/>
    <property type="match status" value="1"/>
</dbReference>
<dbReference type="GO" id="GO:0005737">
    <property type="term" value="C:cytoplasm"/>
    <property type="evidence" value="ECO:0007669"/>
    <property type="project" value="UniProtKB-SubCell"/>
</dbReference>
<dbReference type="Proteomes" id="UP000095594">
    <property type="component" value="Unassembled WGS sequence"/>
</dbReference>
<keyword evidence="7" id="KW-0597">Phosphoprotein</keyword>
<evidence type="ECO:0000256" key="6">
    <source>
        <dbReference type="ARBA" id="ARBA00049258"/>
    </source>
</evidence>
<evidence type="ECO:0000256" key="2">
    <source>
        <dbReference type="ARBA" id="ARBA00006054"/>
    </source>
</evidence>
<keyword evidence="4 7" id="KW-0560">Oxidoreductase</keyword>
<evidence type="ECO:0000256" key="4">
    <source>
        <dbReference type="ARBA" id="ARBA00023002"/>
    </source>
</evidence>
<dbReference type="GO" id="GO:0004459">
    <property type="term" value="F:L-lactate dehydrogenase (NAD+) activity"/>
    <property type="evidence" value="ECO:0007669"/>
    <property type="project" value="UniProtKB-UniRule"/>
</dbReference>
<feature type="binding site" evidence="7">
    <location>
        <position position="86"/>
    </location>
    <ligand>
        <name>substrate</name>
    </ligand>
</feature>
<feature type="binding site" evidence="7 9">
    <location>
        <begin position="116"/>
        <end position="118"/>
    </location>
    <ligand>
        <name>NAD(+)</name>
        <dbReference type="ChEBI" id="CHEBI:57540"/>
    </ligand>
</feature>
<feature type="binding site" evidence="7">
    <location>
        <begin position="77"/>
        <end position="78"/>
    </location>
    <ligand>
        <name>NAD(+)</name>
        <dbReference type="ChEBI" id="CHEBI:57540"/>
    </ligand>
</feature>